<evidence type="ECO:0000256" key="1">
    <source>
        <dbReference type="ARBA" id="ARBA00000085"/>
    </source>
</evidence>
<protein>
    <recommendedName>
        <fullName evidence="2">histidine kinase</fullName>
        <ecNumber evidence="2">2.7.13.3</ecNumber>
    </recommendedName>
</protein>
<organism evidence="10 11">
    <name type="scientific">Polystyrenella longa</name>
    <dbReference type="NCBI Taxonomy" id="2528007"/>
    <lineage>
        <taxon>Bacteria</taxon>
        <taxon>Pseudomonadati</taxon>
        <taxon>Planctomycetota</taxon>
        <taxon>Planctomycetia</taxon>
        <taxon>Planctomycetales</taxon>
        <taxon>Planctomycetaceae</taxon>
        <taxon>Polystyrenella</taxon>
    </lineage>
</organism>
<dbReference type="Pfam" id="PF00512">
    <property type="entry name" value="HisKA"/>
    <property type="match status" value="1"/>
</dbReference>
<dbReference type="PRINTS" id="PR00344">
    <property type="entry name" value="BCTRLSENSOR"/>
</dbReference>
<evidence type="ECO:0000256" key="2">
    <source>
        <dbReference type="ARBA" id="ARBA00012438"/>
    </source>
</evidence>
<dbReference type="SMART" id="SM00091">
    <property type="entry name" value="PAS"/>
    <property type="match status" value="2"/>
</dbReference>
<evidence type="ECO:0000256" key="6">
    <source>
        <dbReference type="PROSITE-ProRule" id="PRU00169"/>
    </source>
</evidence>
<dbReference type="InterPro" id="IPR011006">
    <property type="entry name" value="CheY-like_superfamily"/>
</dbReference>
<sequence>MTFLSLPHTQFSDSHYDLLPVGVCIIDRELNLYSWNKTLIQWSGISQKDAVGKNLSEFCSEAGIKRFRVRVGHVFDSQQSIVLSPSLHDALIPVNLGSVDQCWKMVQRVTVQPMPEQGDFALVCIEDVTTQYRQNTELRRERKKLRHSESQVRAINNATPESVLLTDPQGVIIEINRAGLEMMEADSSSDLIGKSLIDFVLPEYQEGVKQMSESACAGNRITIEYVMQGLKGTRRWMRTTSVPLELEQDHVVQLSLAWDISAQKRSEIALRKAHDEAQVANKAKNEFLANMSHEIRTPMTAIMGYADILHNNSNDPDTLEATYTIKRNGEHLLEIINDILDYSNLDTTQLRLESKNCCPVRLVNECAKRLMPVAKKKNLDLKLTYQGDIPSNIFTNPDRYRQVLTNIIGNAIKFTDSGEVKVVVHSEGREEGMLLIDVIDTGIGIRDEDLTHLFEPFTQADYSLSRKYGGTGLGLAISRYLTENLGGEIKVTSEVGQGSTFSISIAIGDLTSVEMIDGQTLNPEETPKVIKANLGMGDKLNCRVLLVDDGPDNQRLISFILKKAGAEVTIAEHGEEALTAMYGAWPIANEEELKAGWSSEKSPFDVVLMDMQMPVMDGYTATRAMRNLRNDIPVIAVTAHAMEGDREKCLEAGCDEYLTKPISKPTLLNQIRHFLPKSQLDASII</sequence>
<feature type="modified residue" description="4-aspartylphosphate" evidence="6">
    <location>
        <position position="610"/>
    </location>
</feature>
<dbReference type="Pfam" id="PF00072">
    <property type="entry name" value="Response_reg"/>
    <property type="match status" value="1"/>
</dbReference>
<dbReference type="Gene3D" id="3.30.450.20">
    <property type="entry name" value="PAS domain"/>
    <property type="match status" value="2"/>
</dbReference>
<dbReference type="SUPFAM" id="SSF55874">
    <property type="entry name" value="ATPase domain of HSP90 chaperone/DNA topoisomerase II/histidine kinase"/>
    <property type="match status" value="1"/>
</dbReference>
<dbReference type="PROSITE" id="PS50112">
    <property type="entry name" value="PAS"/>
    <property type="match status" value="1"/>
</dbReference>
<dbReference type="SMART" id="SM00448">
    <property type="entry name" value="REC"/>
    <property type="match status" value="1"/>
</dbReference>
<dbReference type="InterPro" id="IPR004358">
    <property type="entry name" value="Sig_transdc_His_kin-like_C"/>
</dbReference>
<proteinExistence type="predicted"/>
<dbReference type="Pfam" id="PF00989">
    <property type="entry name" value="PAS"/>
    <property type="match status" value="1"/>
</dbReference>
<comment type="catalytic activity">
    <reaction evidence="1">
        <text>ATP + protein L-histidine = ADP + protein N-phospho-L-histidine.</text>
        <dbReference type="EC" id="2.7.13.3"/>
    </reaction>
</comment>
<dbReference type="Gene3D" id="1.10.287.130">
    <property type="match status" value="1"/>
</dbReference>
<gene>
    <name evidence="10" type="primary">luxQ_3</name>
    <name evidence="10" type="ORF">Pla110_28620</name>
</gene>
<dbReference type="Gene3D" id="3.40.50.2300">
    <property type="match status" value="1"/>
</dbReference>
<dbReference type="Pfam" id="PF02518">
    <property type="entry name" value="HATPase_c"/>
    <property type="match status" value="1"/>
</dbReference>
<dbReference type="InterPro" id="IPR003661">
    <property type="entry name" value="HisK_dim/P_dom"/>
</dbReference>
<dbReference type="CDD" id="cd16922">
    <property type="entry name" value="HATPase_EvgS-ArcB-TorS-like"/>
    <property type="match status" value="1"/>
</dbReference>
<dbReference type="FunFam" id="3.30.565.10:FF:000010">
    <property type="entry name" value="Sensor histidine kinase RcsC"/>
    <property type="match status" value="1"/>
</dbReference>
<dbReference type="InterPro" id="IPR005467">
    <property type="entry name" value="His_kinase_dom"/>
</dbReference>
<dbReference type="CDD" id="cd00130">
    <property type="entry name" value="PAS"/>
    <property type="match status" value="2"/>
</dbReference>
<feature type="domain" description="PAS" evidence="9">
    <location>
        <begin position="148"/>
        <end position="219"/>
    </location>
</feature>
<keyword evidence="5 10" id="KW-0418">Kinase</keyword>
<dbReference type="Pfam" id="PF13426">
    <property type="entry name" value="PAS_9"/>
    <property type="match status" value="1"/>
</dbReference>
<feature type="domain" description="Response regulatory" evidence="8">
    <location>
        <begin position="543"/>
        <end position="675"/>
    </location>
</feature>
<dbReference type="OrthoDB" id="9790669at2"/>
<dbReference type="InterPro" id="IPR013767">
    <property type="entry name" value="PAS_fold"/>
</dbReference>
<evidence type="ECO:0000256" key="3">
    <source>
        <dbReference type="ARBA" id="ARBA00022553"/>
    </source>
</evidence>
<evidence type="ECO:0000259" key="9">
    <source>
        <dbReference type="PROSITE" id="PS50112"/>
    </source>
</evidence>
<reference evidence="10 11" key="1">
    <citation type="submission" date="2019-02" db="EMBL/GenBank/DDBJ databases">
        <title>Deep-cultivation of Planctomycetes and their phenomic and genomic characterization uncovers novel biology.</title>
        <authorList>
            <person name="Wiegand S."/>
            <person name="Jogler M."/>
            <person name="Boedeker C."/>
            <person name="Pinto D."/>
            <person name="Vollmers J."/>
            <person name="Rivas-Marin E."/>
            <person name="Kohn T."/>
            <person name="Peeters S.H."/>
            <person name="Heuer A."/>
            <person name="Rast P."/>
            <person name="Oberbeckmann S."/>
            <person name="Bunk B."/>
            <person name="Jeske O."/>
            <person name="Meyerdierks A."/>
            <person name="Storesund J.E."/>
            <person name="Kallscheuer N."/>
            <person name="Luecker S."/>
            <person name="Lage O.M."/>
            <person name="Pohl T."/>
            <person name="Merkel B.J."/>
            <person name="Hornburger P."/>
            <person name="Mueller R.-W."/>
            <person name="Bruemmer F."/>
            <person name="Labrenz M."/>
            <person name="Spormann A.M."/>
            <person name="Op den Camp H."/>
            <person name="Overmann J."/>
            <person name="Amann R."/>
            <person name="Jetten M.S.M."/>
            <person name="Mascher T."/>
            <person name="Medema M.H."/>
            <person name="Devos D.P."/>
            <person name="Kaster A.-K."/>
            <person name="Ovreas L."/>
            <person name="Rohde M."/>
            <person name="Galperin M.Y."/>
            <person name="Jogler C."/>
        </authorList>
    </citation>
    <scope>NUCLEOTIDE SEQUENCE [LARGE SCALE GENOMIC DNA]</scope>
    <source>
        <strain evidence="10 11">Pla110</strain>
    </source>
</reference>
<dbReference type="InterPro" id="IPR036097">
    <property type="entry name" value="HisK_dim/P_sf"/>
</dbReference>
<dbReference type="KEGG" id="plon:Pla110_28620"/>
<dbReference type="InterPro" id="IPR035965">
    <property type="entry name" value="PAS-like_dom_sf"/>
</dbReference>
<dbReference type="SUPFAM" id="SSF55785">
    <property type="entry name" value="PYP-like sensor domain (PAS domain)"/>
    <property type="match status" value="2"/>
</dbReference>
<dbReference type="SUPFAM" id="SSF52172">
    <property type="entry name" value="CheY-like"/>
    <property type="match status" value="1"/>
</dbReference>
<dbReference type="RefSeq" id="WP_144996338.1">
    <property type="nucleotide sequence ID" value="NZ_CP036281.1"/>
</dbReference>
<dbReference type="NCBIfam" id="TIGR00229">
    <property type="entry name" value="sensory_box"/>
    <property type="match status" value="1"/>
</dbReference>
<evidence type="ECO:0000313" key="10">
    <source>
        <dbReference type="EMBL" id="QDU81125.1"/>
    </source>
</evidence>
<name>A0A518CPH5_9PLAN</name>
<evidence type="ECO:0000313" key="11">
    <source>
        <dbReference type="Proteomes" id="UP000317178"/>
    </source>
</evidence>
<dbReference type="SMART" id="SM00387">
    <property type="entry name" value="HATPase_c"/>
    <property type="match status" value="1"/>
</dbReference>
<keyword evidence="4 10" id="KW-0808">Transferase</keyword>
<dbReference type="InterPro" id="IPR003594">
    <property type="entry name" value="HATPase_dom"/>
</dbReference>
<dbReference type="AlphaFoldDB" id="A0A518CPH5"/>
<feature type="domain" description="Histidine kinase" evidence="7">
    <location>
        <begin position="290"/>
        <end position="509"/>
    </location>
</feature>
<evidence type="ECO:0000256" key="5">
    <source>
        <dbReference type="ARBA" id="ARBA00022777"/>
    </source>
</evidence>
<dbReference type="SUPFAM" id="SSF47384">
    <property type="entry name" value="Homodimeric domain of signal transducing histidine kinase"/>
    <property type="match status" value="1"/>
</dbReference>
<dbReference type="InterPro" id="IPR036890">
    <property type="entry name" value="HATPase_C_sf"/>
</dbReference>
<evidence type="ECO:0000259" key="7">
    <source>
        <dbReference type="PROSITE" id="PS50109"/>
    </source>
</evidence>
<dbReference type="InterPro" id="IPR001789">
    <property type="entry name" value="Sig_transdc_resp-reg_receiver"/>
</dbReference>
<dbReference type="PROSITE" id="PS50109">
    <property type="entry name" value="HIS_KIN"/>
    <property type="match status" value="1"/>
</dbReference>
<keyword evidence="11" id="KW-1185">Reference proteome</keyword>
<dbReference type="Gene3D" id="3.30.565.10">
    <property type="entry name" value="Histidine kinase-like ATPase, C-terminal domain"/>
    <property type="match status" value="1"/>
</dbReference>
<dbReference type="GO" id="GO:0005886">
    <property type="term" value="C:plasma membrane"/>
    <property type="evidence" value="ECO:0007669"/>
    <property type="project" value="TreeGrafter"/>
</dbReference>
<evidence type="ECO:0000256" key="4">
    <source>
        <dbReference type="ARBA" id="ARBA00022679"/>
    </source>
</evidence>
<dbReference type="GO" id="GO:0000155">
    <property type="term" value="F:phosphorelay sensor kinase activity"/>
    <property type="evidence" value="ECO:0007669"/>
    <property type="project" value="InterPro"/>
</dbReference>
<accession>A0A518CPH5</accession>
<dbReference type="GO" id="GO:0009927">
    <property type="term" value="F:histidine phosphotransfer kinase activity"/>
    <property type="evidence" value="ECO:0007669"/>
    <property type="project" value="TreeGrafter"/>
</dbReference>
<dbReference type="CDD" id="cd17546">
    <property type="entry name" value="REC_hyHK_CKI1_RcsC-like"/>
    <property type="match status" value="1"/>
</dbReference>
<dbReference type="InterPro" id="IPR000014">
    <property type="entry name" value="PAS"/>
</dbReference>
<keyword evidence="3 6" id="KW-0597">Phosphoprotein</keyword>
<dbReference type="PANTHER" id="PTHR43047">
    <property type="entry name" value="TWO-COMPONENT HISTIDINE PROTEIN KINASE"/>
    <property type="match status" value="1"/>
</dbReference>
<dbReference type="Proteomes" id="UP000317178">
    <property type="component" value="Chromosome"/>
</dbReference>
<dbReference type="EC" id="2.7.13.3" evidence="2"/>
<dbReference type="SMART" id="SM00388">
    <property type="entry name" value="HisKA"/>
    <property type="match status" value="1"/>
</dbReference>
<dbReference type="CDD" id="cd00082">
    <property type="entry name" value="HisKA"/>
    <property type="match status" value="1"/>
</dbReference>
<dbReference type="PROSITE" id="PS50110">
    <property type="entry name" value="RESPONSE_REGULATORY"/>
    <property type="match status" value="1"/>
</dbReference>
<evidence type="ECO:0000259" key="8">
    <source>
        <dbReference type="PROSITE" id="PS50110"/>
    </source>
</evidence>
<dbReference type="PANTHER" id="PTHR43047:SF72">
    <property type="entry name" value="OSMOSENSING HISTIDINE PROTEIN KINASE SLN1"/>
    <property type="match status" value="1"/>
</dbReference>
<dbReference type="EMBL" id="CP036281">
    <property type="protein sequence ID" value="QDU81125.1"/>
    <property type="molecule type" value="Genomic_DNA"/>
</dbReference>
<dbReference type="GO" id="GO:0006355">
    <property type="term" value="P:regulation of DNA-templated transcription"/>
    <property type="evidence" value="ECO:0007669"/>
    <property type="project" value="InterPro"/>
</dbReference>